<dbReference type="InterPro" id="IPR006630">
    <property type="entry name" value="La_HTH"/>
</dbReference>
<protein>
    <recommendedName>
        <fullName evidence="4">HTH La-type RNA-binding domain-containing protein</fullName>
    </recommendedName>
</protein>
<feature type="compositionally biased region" description="Basic and acidic residues" evidence="3">
    <location>
        <begin position="883"/>
        <end position="896"/>
    </location>
</feature>
<feature type="compositionally biased region" description="Basic and acidic residues" evidence="3">
    <location>
        <begin position="225"/>
        <end position="265"/>
    </location>
</feature>
<dbReference type="GO" id="GO:0005829">
    <property type="term" value="C:cytosol"/>
    <property type="evidence" value="ECO:0007669"/>
    <property type="project" value="TreeGrafter"/>
</dbReference>
<dbReference type="Pfam" id="PF21071">
    <property type="entry name" value="LARP1_HEAT"/>
    <property type="match status" value="1"/>
</dbReference>
<feature type="region of interest" description="Disordered" evidence="3">
    <location>
        <begin position="739"/>
        <end position="850"/>
    </location>
</feature>
<dbReference type="CDD" id="cd07323">
    <property type="entry name" value="LAM"/>
    <property type="match status" value="1"/>
</dbReference>
<dbReference type="SUPFAM" id="SSF46785">
    <property type="entry name" value="Winged helix' DNA-binding domain"/>
    <property type="match status" value="1"/>
</dbReference>
<feature type="compositionally biased region" description="Basic and acidic residues" evidence="3">
    <location>
        <begin position="380"/>
        <end position="395"/>
    </location>
</feature>
<feature type="compositionally biased region" description="Basic and acidic residues" evidence="3">
    <location>
        <begin position="466"/>
        <end position="480"/>
    </location>
</feature>
<dbReference type="GO" id="GO:0010494">
    <property type="term" value="C:cytoplasmic stress granule"/>
    <property type="evidence" value="ECO:0007669"/>
    <property type="project" value="TreeGrafter"/>
</dbReference>
<dbReference type="InterPro" id="IPR036390">
    <property type="entry name" value="WH_DNA-bd_sf"/>
</dbReference>
<dbReference type="PANTHER" id="PTHR22792:SF132">
    <property type="entry name" value="LA-RELATED PROTEIN 1"/>
    <property type="match status" value="1"/>
</dbReference>
<name>A0A177D0M6_9PLEO</name>
<feature type="compositionally biased region" description="Polar residues" evidence="3">
    <location>
        <begin position="196"/>
        <end position="210"/>
    </location>
</feature>
<dbReference type="GO" id="GO:0045727">
    <property type="term" value="P:positive regulation of translation"/>
    <property type="evidence" value="ECO:0007669"/>
    <property type="project" value="TreeGrafter"/>
</dbReference>
<evidence type="ECO:0000256" key="3">
    <source>
        <dbReference type="SAM" id="MobiDB-lite"/>
    </source>
</evidence>
<feature type="compositionally biased region" description="Polar residues" evidence="3">
    <location>
        <begin position="573"/>
        <end position="583"/>
    </location>
</feature>
<dbReference type="InterPro" id="IPR006607">
    <property type="entry name" value="DM15"/>
</dbReference>
<evidence type="ECO:0000313" key="6">
    <source>
        <dbReference type="Proteomes" id="UP000077069"/>
    </source>
</evidence>
<dbReference type="PANTHER" id="PTHR22792">
    <property type="entry name" value="LUPUS LA PROTEIN-RELATED"/>
    <property type="match status" value="1"/>
</dbReference>
<feature type="compositionally biased region" description="Polar residues" evidence="3">
    <location>
        <begin position="437"/>
        <end position="462"/>
    </location>
</feature>
<feature type="region of interest" description="Disordered" evidence="3">
    <location>
        <begin position="864"/>
        <end position="931"/>
    </location>
</feature>
<dbReference type="InterPro" id="IPR036388">
    <property type="entry name" value="WH-like_DNA-bd_sf"/>
</dbReference>
<dbReference type="InterPro" id="IPR045180">
    <property type="entry name" value="La_dom_prot"/>
</dbReference>
<dbReference type="PROSITE" id="PS50961">
    <property type="entry name" value="HTH_LA"/>
    <property type="match status" value="1"/>
</dbReference>
<feature type="compositionally biased region" description="Polar residues" evidence="3">
    <location>
        <begin position="360"/>
        <end position="378"/>
    </location>
</feature>
<dbReference type="GO" id="GO:0000339">
    <property type="term" value="F:RNA cap binding"/>
    <property type="evidence" value="ECO:0007669"/>
    <property type="project" value="InterPro"/>
</dbReference>
<accession>A0A177D0M6</accession>
<dbReference type="EMBL" id="KV441548">
    <property type="protein sequence ID" value="OAG12978.1"/>
    <property type="molecule type" value="Genomic_DNA"/>
</dbReference>
<evidence type="ECO:0000259" key="4">
    <source>
        <dbReference type="PROSITE" id="PS50961"/>
    </source>
</evidence>
<feature type="region of interest" description="Disordered" evidence="3">
    <location>
        <begin position="27"/>
        <end position="598"/>
    </location>
</feature>
<dbReference type="STRING" id="1460663.A0A177D0M6"/>
<sequence>MATTANSRTNSDAASVPFSYAQAAKGLVAAPGSSASKASSSGAVTPAKDPQSASTSAAAVMSWAEDAEGNESRPENTSGSSESRNKDTKSAAAPSELTAAALASPEIGASTASTVTKDDDVSSIPNTSSDSTWENKSQASTSVDKSTEPSEKSSQKGKGKKREQAPAKPLQEAPLPAVNIWQQRAELRKPAKQATAAASSNGSVNGTSAPKHSKDVENRVAANEVKMRGAEEERTNPVRQESKEVDSDKARKNTRARPQERDAREAPGVVSLPPERDQESWPTMDAATAIDEDRKKAPEKTEKSDKERKESTGAKTKGQWVKVPFVPSVNFNTPLPSSGARRGGRGPARGGAQNGGRAGLSTSGPEKDTSSPAATANGDQPRRGRPDVPIRETSPKAKRTASASSPATKDKAAQLNGEKPKSTPAEIDSQSKENGVLSESQNNVSGPNGHNTFPRQYPSNRPSKGKRTEWSGPDRRREGDSGASPKENGVPNDRASAAAQTDGPEDAERRTFQEGQAPFQSKRGAGDRYGSYNSRERRGGRGGGRGGNFSNGHQFANGHMKSSSTFPGPMSPTAFNPEQSPYFPQSRYRNGPRSQSVTNENIYRMPGQFGGPQQMPPINTFMGGNAYDYPMMQPMSAAPFGQFGMDHFAMFSMVTTQLEYYFSLDNLCKDMYLRKHMDSKGFVFLSFISDFNRIKHLTTDLELIKLVCYQSRAIEFRVGHDGKDRLRARENWQQWVLPVEERDSSAQNEGPEELYNPPIPHPNGFDPNGNPRYPDMSTPPPSAPGAYGTEGPHPTANGFHPGAPQHVTSESVPNGVNAEHVNGNAIANGQPTDDSTKAVSGEPDSFSNEQVESLTVIVRKRDDSQMPALPPPSNCSFSNTLHSRNDVGVESEERVGRRAIRTPNGVDSSSSVDSEVRDQYPRTPSPFASTSPMACSQYWVKDNDAPVDVAPPGCFHESYAVLRSKALYQRQQSAPGGCSYDMSVLYQFWSHFLVRNFNKIMYDEFRTLALSDSHNKLSEVGVSNLIKFYGESLLSGQNIVRNAVAHDFVDLIRSETQPNRPAFQQLRLALHNDNMNARNRVRINELLDDELKDSLR</sequence>
<evidence type="ECO:0000256" key="1">
    <source>
        <dbReference type="ARBA" id="ARBA00022884"/>
    </source>
</evidence>
<dbReference type="AlphaFoldDB" id="A0A177D0M6"/>
<organism evidence="5 6">
    <name type="scientific">Paraphaeosphaeria sporulosa</name>
    <dbReference type="NCBI Taxonomy" id="1460663"/>
    <lineage>
        <taxon>Eukaryota</taxon>
        <taxon>Fungi</taxon>
        <taxon>Dikarya</taxon>
        <taxon>Ascomycota</taxon>
        <taxon>Pezizomycotina</taxon>
        <taxon>Dothideomycetes</taxon>
        <taxon>Pleosporomycetidae</taxon>
        <taxon>Pleosporales</taxon>
        <taxon>Massarineae</taxon>
        <taxon>Didymosphaeriaceae</taxon>
        <taxon>Paraphaeosphaeria</taxon>
    </lineage>
</organism>
<dbReference type="OrthoDB" id="340227at2759"/>
<feature type="domain" description="HTH La-type RNA-binding" evidence="4">
    <location>
        <begin position="644"/>
        <end position="735"/>
    </location>
</feature>
<feature type="compositionally biased region" description="Polar residues" evidence="3">
    <location>
        <begin position="123"/>
        <end position="144"/>
    </location>
</feature>
<dbReference type="Proteomes" id="UP000077069">
    <property type="component" value="Unassembled WGS sequence"/>
</dbReference>
<dbReference type="InParanoid" id="A0A177D0M6"/>
<evidence type="ECO:0000256" key="2">
    <source>
        <dbReference type="PROSITE-ProRule" id="PRU00332"/>
    </source>
</evidence>
<feature type="compositionally biased region" description="Low complexity" evidence="3">
    <location>
        <begin position="91"/>
        <end position="106"/>
    </location>
</feature>
<reference evidence="5 6" key="1">
    <citation type="submission" date="2016-05" db="EMBL/GenBank/DDBJ databases">
        <title>Comparative analysis of secretome profiles of manganese(II)-oxidizing ascomycete fungi.</title>
        <authorList>
            <consortium name="DOE Joint Genome Institute"/>
            <person name="Zeiner C.A."/>
            <person name="Purvine S.O."/>
            <person name="Zink E.M."/>
            <person name="Wu S."/>
            <person name="Pasa-Tolic L."/>
            <person name="Chaput D.L."/>
            <person name="Haridas S."/>
            <person name="Grigoriev I.V."/>
            <person name="Santelli C.M."/>
            <person name="Hansel C.M."/>
        </authorList>
    </citation>
    <scope>NUCLEOTIDE SEQUENCE [LARGE SCALE GENOMIC DNA]</scope>
    <source>
        <strain evidence="5 6">AP3s5-JAC2a</strain>
    </source>
</reference>
<keyword evidence="6" id="KW-1185">Reference proteome</keyword>
<dbReference type="GeneID" id="28765941"/>
<dbReference type="SMART" id="SM00715">
    <property type="entry name" value="LA"/>
    <property type="match status" value="1"/>
</dbReference>
<dbReference type="Gene3D" id="1.10.10.10">
    <property type="entry name" value="Winged helix-like DNA-binding domain superfamily/Winged helix DNA-binding domain"/>
    <property type="match status" value="1"/>
</dbReference>
<feature type="compositionally biased region" description="Basic and acidic residues" evidence="3">
    <location>
        <begin position="145"/>
        <end position="154"/>
    </location>
</feature>
<proteinExistence type="predicted"/>
<dbReference type="GO" id="GO:0048255">
    <property type="term" value="P:mRNA stabilization"/>
    <property type="evidence" value="ECO:0007669"/>
    <property type="project" value="InterPro"/>
</dbReference>
<feature type="compositionally biased region" description="Low complexity" evidence="3">
    <location>
        <begin position="29"/>
        <end position="43"/>
    </location>
</feature>
<feature type="compositionally biased region" description="Gly residues" evidence="3">
    <location>
        <begin position="345"/>
        <end position="358"/>
    </location>
</feature>
<feature type="compositionally biased region" description="Basic and acidic residues" evidence="3">
    <location>
        <begin position="291"/>
        <end position="312"/>
    </location>
</feature>
<evidence type="ECO:0000313" key="5">
    <source>
        <dbReference type="EMBL" id="OAG12978.1"/>
    </source>
</evidence>
<dbReference type="RefSeq" id="XP_018043343.1">
    <property type="nucleotide sequence ID" value="XM_018182455.1"/>
</dbReference>
<keyword evidence="1 2" id="KW-0694">RNA-binding</keyword>
<dbReference type="SMART" id="SM00684">
    <property type="entry name" value="DM15"/>
    <property type="match status" value="2"/>
</dbReference>
<dbReference type="Pfam" id="PF05383">
    <property type="entry name" value="La"/>
    <property type="match status" value="1"/>
</dbReference>
<gene>
    <name evidence="5" type="ORF">CC84DRAFT_1212450</name>
</gene>